<keyword evidence="9" id="KW-1185">Reference proteome</keyword>
<dbReference type="PANTHER" id="PTHR19325">
    <property type="entry name" value="COMPLEMENT COMPONENT-RELATED SUSHI DOMAIN-CONTAINING"/>
    <property type="match status" value="1"/>
</dbReference>
<keyword evidence="3 5" id="KW-1015">Disulfide bond</keyword>
<dbReference type="SUPFAM" id="SSF57535">
    <property type="entry name" value="Complement control module/SCR domain"/>
    <property type="match status" value="3"/>
</dbReference>
<dbReference type="InterPro" id="IPR050350">
    <property type="entry name" value="Compl-Cell_Adhes-Reg"/>
</dbReference>
<keyword evidence="1 5" id="KW-0768">Sushi</keyword>
<feature type="disulfide bond" evidence="5">
    <location>
        <begin position="91"/>
        <end position="118"/>
    </location>
</feature>
<feature type="domain" description="Sushi" evidence="7">
    <location>
        <begin position="1"/>
        <end position="47"/>
    </location>
</feature>
<evidence type="ECO:0000313" key="9">
    <source>
        <dbReference type="Proteomes" id="UP000075901"/>
    </source>
</evidence>
<dbReference type="CDD" id="cd00033">
    <property type="entry name" value="CCP"/>
    <property type="match status" value="3"/>
</dbReference>
<dbReference type="VEuPathDB" id="VectorBase:AMAM001335"/>
<dbReference type="EnsemblMetazoa" id="AMAM001335-RA">
    <property type="protein sequence ID" value="AMAM001335-PA"/>
    <property type="gene ID" value="AMAM001335"/>
</dbReference>
<accession>A0A182S7N6</accession>
<protein>
    <recommendedName>
        <fullName evidence="7">Sushi domain-containing protein</fullName>
    </recommendedName>
</protein>
<feature type="domain" description="Sushi" evidence="7">
    <location>
        <begin position="373"/>
        <end position="432"/>
    </location>
</feature>
<feature type="disulfide bond" evidence="5">
    <location>
        <begin position="403"/>
        <end position="430"/>
    </location>
</feature>
<feature type="compositionally biased region" description="Low complexity" evidence="6">
    <location>
        <begin position="335"/>
        <end position="349"/>
    </location>
</feature>
<evidence type="ECO:0000256" key="1">
    <source>
        <dbReference type="ARBA" id="ARBA00022659"/>
    </source>
</evidence>
<name>A0A182S7N6_9DIPT</name>
<dbReference type="SMART" id="SM00032">
    <property type="entry name" value="CCP"/>
    <property type="match status" value="3"/>
</dbReference>
<dbReference type="Proteomes" id="UP000075901">
    <property type="component" value="Unassembled WGS sequence"/>
</dbReference>
<reference evidence="9" key="1">
    <citation type="submission" date="2013-09" db="EMBL/GenBank/DDBJ databases">
        <title>The Genome Sequence of Anopheles maculatus species B.</title>
        <authorList>
            <consortium name="The Broad Institute Genomics Platform"/>
            <person name="Neafsey D.E."/>
            <person name="Besansky N."/>
            <person name="Howell P."/>
            <person name="Walton C."/>
            <person name="Young S.K."/>
            <person name="Zeng Q."/>
            <person name="Gargeya S."/>
            <person name="Fitzgerald M."/>
            <person name="Haas B."/>
            <person name="Abouelleil A."/>
            <person name="Allen A.W."/>
            <person name="Alvarado L."/>
            <person name="Arachchi H.M."/>
            <person name="Berlin A.M."/>
            <person name="Chapman S.B."/>
            <person name="Gainer-Dewar J."/>
            <person name="Goldberg J."/>
            <person name="Griggs A."/>
            <person name="Gujja S."/>
            <person name="Hansen M."/>
            <person name="Howarth C."/>
            <person name="Imamovic A."/>
            <person name="Ireland A."/>
            <person name="Larimer J."/>
            <person name="McCowan C."/>
            <person name="Murphy C."/>
            <person name="Pearson M."/>
            <person name="Poon T.W."/>
            <person name="Priest M."/>
            <person name="Roberts A."/>
            <person name="Saif S."/>
            <person name="Shea T."/>
            <person name="Sisk P."/>
            <person name="Sykes S."/>
            <person name="Wortman J."/>
            <person name="Nusbaum C."/>
            <person name="Birren B."/>
        </authorList>
    </citation>
    <scope>NUCLEOTIDE SEQUENCE [LARGE SCALE GENOMIC DNA]</scope>
    <source>
        <strain evidence="9">maculatus3</strain>
    </source>
</reference>
<feature type="disulfide bond" evidence="5">
    <location>
        <begin position="18"/>
        <end position="45"/>
    </location>
</feature>
<feature type="domain" description="Sushi" evidence="7">
    <location>
        <begin position="49"/>
        <end position="120"/>
    </location>
</feature>
<reference evidence="8" key="2">
    <citation type="submission" date="2020-05" db="UniProtKB">
        <authorList>
            <consortium name="EnsemblMetazoa"/>
        </authorList>
    </citation>
    <scope>IDENTIFICATION</scope>
    <source>
        <strain evidence="8">maculatus3</strain>
    </source>
</reference>
<dbReference type="Pfam" id="PF00084">
    <property type="entry name" value="Sushi"/>
    <property type="match status" value="3"/>
</dbReference>
<evidence type="ECO:0000256" key="6">
    <source>
        <dbReference type="SAM" id="MobiDB-lite"/>
    </source>
</evidence>
<dbReference type="PANTHER" id="PTHR19325:SF575">
    <property type="entry name" value="LOCOMOTION-RELATED PROTEIN HIKARU GENKI"/>
    <property type="match status" value="1"/>
</dbReference>
<evidence type="ECO:0000256" key="2">
    <source>
        <dbReference type="ARBA" id="ARBA00022737"/>
    </source>
</evidence>
<dbReference type="Gene3D" id="2.10.70.10">
    <property type="entry name" value="Complement Module, domain 1"/>
    <property type="match status" value="3"/>
</dbReference>
<evidence type="ECO:0000259" key="7">
    <source>
        <dbReference type="PROSITE" id="PS50923"/>
    </source>
</evidence>
<dbReference type="PROSITE" id="PS50923">
    <property type="entry name" value="SUSHI"/>
    <property type="match status" value="3"/>
</dbReference>
<keyword evidence="2" id="KW-0677">Repeat</keyword>
<organism evidence="8 9">
    <name type="scientific">Anopheles maculatus</name>
    <dbReference type="NCBI Taxonomy" id="74869"/>
    <lineage>
        <taxon>Eukaryota</taxon>
        <taxon>Metazoa</taxon>
        <taxon>Ecdysozoa</taxon>
        <taxon>Arthropoda</taxon>
        <taxon>Hexapoda</taxon>
        <taxon>Insecta</taxon>
        <taxon>Pterygota</taxon>
        <taxon>Neoptera</taxon>
        <taxon>Endopterygota</taxon>
        <taxon>Diptera</taxon>
        <taxon>Nematocera</taxon>
        <taxon>Culicoidea</taxon>
        <taxon>Culicidae</taxon>
        <taxon>Anophelinae</taxon>
        <taxon>Anopheles</taxon>
        <taxon>Anopheles maculatus group</taxon>
    </lineage>
</organism>
<evidence type="ECO:0000313" key="8">
    <source>
        <dbReference type="EnsemblMetazoa" id="AMAM001335-PA"/>
    </source>
</evidence>
<sequence>GQVLLSKTSFGGEARFACDEGFLLDGPDILHCTARGIWSGSVPECLSIVKCPPLLLEDNDGRAPIIYATERGPILRSLTSYDVGVMAEVRCLPQFALTDDNLLTCLENGQWDLPLPECVPVPPTTTPTPELRSNLIIRVNRRPDVQFWKHLRDYLYHGCIPSTVPGRQLSLFCYSASGTIAGNNWTDLSGFTLQKDAPAVTNIDVKLLGFLMRTVKPDANRLVPENLLHYILYGTVERIPPEMRYPLHIENAYRFVICQFIDIILMDRELNYDDELLVDIRQEENTNTKIKHLLKNVAQVVYQQYHHLLEERNARETAALKKIIELAEGMHPVGTSSTRTATSTTTAATPKRCPVSHLPSPPIDSHVIAVELRTATQPDEWRFEKLLYSGLQADPGDRIQYGCDAGFSMRGSGVTVCGPDGRWAVVEGFCEGAVCENPPNRPNMLIAPESRDRQYYVDDE</sequence>
<dbReference type="InterPro" id="IPR000436">
    <property type="entry name" value="Sushi_SCR_CCP_dom"/>
</dbReference>
<feature type="region of interest" description="Disordered" evidence="6">
    <location>
        <begin position="334"/>
        <end position="356"/>
    </location>
</feature>
<evidence type="ECO:0000256" key="3">
    <source>
        <dbReference type="ARBA" id="ARBA00023157"/>
    </source>
</evidence>
<evidence type="ECO:0000256" key="5">
    <source>
        <dbReference type="PROSITE-ProRule" id="PRU00302"/>
    </source>
</evidence>
<evidence type="ECO:0000256" key="4">
    <source>
        <dbReference type="ARBA" id="ARBA00023180"/>
    </source>
</evidence>
<dbReference type="AlphaFoldDB" id="A0A182S7N6"/>
<proteinExistence type="predicted"/>
<comment type="caution">
    <text evidence="5">Lacks conserved residue(s) required for the propagation of feature annotation.</text>
</comment>
<keyword evidence="4" id="KW-0325">Glycoprotein</keyword>
<dbReference type="InterPro" id="IPR035976">
    <property type="entry name" value="Sushi/SCR/CCP_sf"/>
</dbReference>